<name>A0A1H3B228_HALVA</name>
<evidence type="ECO:0000256" key="1">
    <source>
        <dbReference type="SAM" id="MobiDB-lite"/>
    </source>
</evidence>
<accession>A0A1H3B228</accession>
<sequence>MTGSYNVLSSSAERNTTSGTVGLQCTQREINSHFELLHGLNLEGQQV</sequence>
<dbReference type="EMBL" id="FNOF01000036">
    <property type="protein sequence ID" value="SDX36016.1"/>
    <property type="molecule type" value="Genomic_DNA"/>
</dbReference>
<evidence type="ECO:0000313" key="2">
    <source>
        <dbReference type="EMBL" id="SDX36016.1"/>
    </source>
</evidence>
<dbReference type="Proteomes" id="UP000182573">
    <property type="component" value="Unassembled WGS sequence"/>
</dbReference>
<reference evidence="2 3" key="1">
    <citation type="submission" date="2016-10" db="EMBL/GenBank/DDBJ databases">
        <authorList>
            <person name="de Groot N.N."/>
        </authorList>
    </citation>
    <scope>NUCLEOTIDE SEQUENCE [LARGE SCALE GENOMIC DNA]</scope>
    <source>
        <strain evidence="2 3">DSM 3756</strain>
    </source>
</reference>
<gene>
    <name evidence="2" type="ORF">SAMN05443574_1365</name>
</gene>
<organism evidence="2 3">
    <name type="scientific">Haloarcula vallismortis</name>
    <name type="common">Halobacterium vallismortis</name>
    <dbReference type="NCBI Taxonomy" id="28442"/>
    <lineage>
        <taxon>Archaea</taxon>
        <taxon>Methanobacteriati</taxon>
        <taxon>Methanobacteriota</taxon>
        <taxon>Stenosarchaea group</taxon>
        <taxon>Halobacteria</taxon>
        <taxon>Halobacteriales</taxon>
        <taxon>Haloarculaceae</taxon>
        <taxon>Haloarcula</taxon>
    </lineage>
</organism>
<dbReference type="AlphaFoldDB" id="A0A1H3B228"/>
<evidence type="ECO:0000313" key="3">
    <source>
        <dbReference type="Proteomes" id="UP000182573"/>
    </source>
</evidence>
<feature type="region of interest" description="Disordered" evidence="1">
    <location>
        <begin position="1"/>
        <end position="20"/>
    </location>
</feature>
<protein>
    <submittedName>
        <fullName evidence="2">Uncharacterized protein</fullName>
    </submittedName>
</protein>
<proteinExistence type="predicted"/>